<dbReference type="AlphaFoldDB" id="A0AAV9JUZ4"/>
<dbReference type="InterPro" id="IPR006710">
    <property type="entry name" value="Glyco_hydro_43"/>
</dbReference>
<gene>
    <name evidence="12" type="ORF">LTR36_006380</name>
</gene>
<evidence type="ECO:0000313" key="13">
    <source>
        <dbReference type="Proteomes" id="UP001324427"/>
    </source>
</evidence>
<dbReference type="InterPro" id="IPR050727">
    <property type="entry name" value="GH43_arabinanases"/>
</dbReference>
<feature type="site" description="Important for catalytic activity, responsible for pKa modulation of the active site Glu and correct orientation of both the proton donor and substrate" evidence="9">
    <location>
        <position position="188"/>
    </location>
</feature>
<keyword evidence="11" id="KW-0732">Signal</keyword>
<comment type="similarity">
    <text evidence="3 7">Belongs to the glycosyl hydrolase 43 family.</text>
</comment>
<evidence type="ECO:0000256" key="6">
    <source>
        <dbReference type="ARBA" id="ARBA00023295"/>
    </source>
</evidence>
<comment type="pathway">
    <text evidence="2 7">Glycan metabolism; L-arabinan degradation.</text>
</comment>
<dbReference type="InterPro" id="IPR023296">
    <property type="entry name" value="Glyco_hydro_beta-prop_sf"/>
</dbReference>
<evidence type="ECO:0000256" key="8">
    <source>
        <dbReference type="PIRSR" id="PIRSR606710-1"/>
    </source>
</evidence>
<proteinExistence type="inferred from homology"/>
<comment type="catalytic activity">
    <reaction evidence="1 7">
        <text>Endohydrolysis of (1-&gt;5)-alpha-arabinofuranosidic linkages in (1-&gt;5)-arabinans.</text>
        <dbReference type="EC" id="3.2.1.99"/>
    </reaction>
</comment>
<dbReference type="SUPFAM" id="SSF75005">
    <property type="entry name" value="Arabinanase/levansucrase/invertase"/>
    <property type="match status" value="1"/>
</dbReference>
<evidence type="ECO:0000313" key="12">
    <source>
        <dbReference type="EMBL" id="KAK4549383.1"/>
    </source>
</evidence>
<evidence type="ECO:0000256" key="2">
    <source>
        <dbReference type="ARBA" id="ARBA00004834"/>
    </source>
</evidence>
<evidence type="ECO:0000256" key="10">
    <source>
        <dbReference type="SAM" id="MobiDB-lite"/>
    </source>
</evidence>
<evidence type="ECO:0000256" key="3">
    <source>
        <dbReference type="ARBA" id="ARBA00009865"/>
    </source>
</evidence>
<evidence type="ECO:0000256" key="7">
    <source>
        <dbReference type="PIRNR" id="PIRNR026534"/>
    </source>
</evidence>
<keyword evidence="5 7" id="KW-0378">Hydrolase</keyword>
<dbReference type="Gene3D" id="2.115.10.20">
    <property type="entry name" value="Glycosyl hydrolase domain, family 43"/>
    <property type="match status" value="1"/>
</dbReference>
<evidence type="ECO:0000256" key="11">
    <source>
        <dbReference type="SAM" id="SignalP"/>
    </source>
</evidence>
<dbReference type="CDD" id="cd18831">
    <property type="entry name" value="GH43_AnAbnA-like"/>
    <property type="match status" value="1"/>
</dbReference>
<feature type="active site" description="Proton acceptor" evidence="8">
    <location>
        <position position="67"/>
    </location>
</feature>
<dbReference type="PANTHER" id="PTHR43301:SF3">
    <property type="entry name" value="ARABINAN ENDO-1,5-ALPHA-L-ARABINOSIDASE A-RELATED"/>
    <property type="match status" value="1"/>
</dbReference>
<feature type="active site" description="Proton donor" evidence="8">
    <location>
        <position position="242"/>
    </location>
</feature>
<dbReference type="Proteomes" id="UP001324427">
    <property type="component" value="Unassembled WGS sequence"/>
</dbReference>
<dbReference type="PANTHER" id="PTHR43301">
    <property type="entry name" value="ARABINAN ENDO-1,5-ALPHA-L-ARABINOSIDASE"/>
    <property type="match status" value="1"/>
</dbReference>
<dbReference type="EMBL" id="JAVFHQ010000004">
    <property type="protein sequence ID" value="KAK4549383.1"/>
    <property type="molecule type" value="Genomic_DNA"/>
</dbReference>
<accession>A0AAV9JUZ4</accession>
<dbReference type="EC" id="3.2.1.99" evidence="4 7"/>
<keyword evidence="6 7" id="KW-0326">Glycosidase</keyword>
<name>A0AAV9JUZ4_9PEZI</name>
<dbReference type="GO" id="GO:0005975">
    <property type="term" value="P:carbohydrate metabolic process"/>
    <property type="evidence" value="ECO:0007669"/>
    <property type="project" value="InterPro"/>
</dbReference>
<organism evidence="12 13">
    <name type="scientific">Oleoguttula mirabilis</name>
    <dbReference type="NCBI Taxonomy" id="1507867"/>
    <lineage>
        <taxon>Eukaryota</taxon>
        <taxon>Fungi</taxon>
        <taxon>Dikarya</taxon>
        <taxon>Ascomycota</taxon>
        <taxon>Pezizomycotina</taxon>
        <taxon>Dothideomycetes</taxon>
        <taxon>Dothideomycetidae</taxon>
        <taxon>Mycosphaerellales</taxon>
        <taxon>Teratosphaeriaceae</taxon>
        <taxon>Oleoguttula</taxon>
    </lineage>
</organism>
<evidence type="ECO:0000256" key="9">
    <source>
        <dbReference type="PIRSR" id="PIRSR606710-2"/>
    </source>
</evidence>
<evidence type="ECO:0000256" key="4">
    <source>
        <dbReference type="ARBA" id="ARBA00012586"/>
    </source>
</evidence>
<dbReference type="Pfam" id="PF04616">
    <property type="entry name" value="Glyco_hydro_43"/>
    <property type="match status" value="1"/>
</dbReference>
<comment type="caution">
    <text evidence="12">The sequence shown here is derived from an EMBL/GenBank/DDBJ whole genome shotgun (WGS) entry which is preliminary data.</text>
</comment>
<dbReference type="PIRSF" id="PIRSF026534">
    <property type="entry name" value="Endo_alpha-L-arabinosidase"/>
    <property type="match status" value="1"/>
</dbReference>
<feature type="signal peptide" evidence="11">
    <location>
        <begin position="1"/>
        <end position="25"/>
    </location>
</feature>
<sequence>MQSFTKFGALATLLLSAAIAAPSSADKRDESPFSNASWPLPHKVTGENDTANVNSTTQGWGGIHLHDPSLVLGPDGHYYSFSTHGLTVISRASEKGSINGYWEILGSVLDGSSIINNTGSTDPWAPDVHKVGDTYYDFYSVSQFGSQISAIGLATSKTLLPGSWTDHGQVFASSPEASYPLNVTNAIDPNLFVDPKTGVAYLNYGSFWSDIYQFQLHSNLSSIKQDTAVQLSFDSVLPQAEEGSYLSYHAGWYYLWFSHGLCCGFNVSALPTPGTEYSIRVGRSKSPSGPFVDLNGVDLTAGGGYIVFGTHDYVYAPGGEGVITNYHGRDVLYYHYVNTLVDPLYLDNLKLLGWNYINYIEGWPVLSYD</sequence>
<keyword evidence="13" id="KW-1185">Reference proteome</keyword>
<protein>
    <recommendedName>
        <fullName evidence="4 7">Arabinan endo-1,5-alpha-L-arabinosidase</fullName>
        <ecNumber evidence="4 7">3.2.1.99</ecNumber>
    </recommendedName>
</protein>
<evidence type="ECO:0000256" key="5">
    <source>
        <dbReference type="ARBA" id="ARBA00022801"/>
    </source>
</evidence>
<dbReference type="InterPro" id="IPR016840">
    <property type="entry name" value="Glyco_hydro_43_endo_a_Ara-ase"/>
</dbReference>
<evidence type="ECO:0000256" key="1">
    <source>
        <dbReference type="ARBA" id="ARBA00000375"/>
    </source>
</evidence>
<reference evidence="12 13" key="1">
    <citation type="submission" date="2021-11" db="EMBL/GenBank/DDBJ databases">
        <title>Black yeast isolated from Biological Soil Crust.</title>
        <authorList>
            <person name="Kurbessoian T."/>
        </authorList>
    </citation>
    <scope>NUCLEOTIDE SEQUENCE [LARGE SCALE GENOMIC DNA]</scope>
    <source>
        <strain evidence="12 13">CCFEE 5522</strain>
    </source>
</reference>
<feature type="chain" id="PRO_5043855176" description="Arabinan endo-1,5-alpha-L-arabinosidase" evidence="11">
    <location>
        <begin position="26"/>
        <end position="369"/>
    </location>
</feature>
<dbReference type="GO" id="GO:0046558">
    <property type="term" value="F:arabinan endo-1,5-alpha-L-arabinosidase activity"/>
    <property type="evidence" value="ECO:0007669"/>
    <property type="project" value="UniProtKB-EC"/>
</dbReference>
<feature type="region of interest" description="Disordered" evidence="10">
    <location>
        <begin position="25"/>
        <end position="50"/>
    </location>
</feature>